<feature type="region of interest" description="Disordered" evidence="1">
    <location>
        <begin position="1"/>
        <end position="92"/>
    </location>
</feature>
<dbReference type="AlphaFoldDB" id="A0AAJ0GLY1"/>
<feature type="compositionally biased region" description="Basic and acidic residues" evidence="1">
    <location>
        <begin position="1"/>
        <end position="11"/>
    </location>
</feature>
<feature type="compositionally biased region" description="Polar residues" evidence="1">
    <location>
        <begin position="69"/>
        <end position="84"/>
    </location>
</feature>
<feature type="region of interest" description="Disordered" evidence="1">
    <location>
        <begin position="264"/>
        <end position="366"/>
    </location>
</feature>
<evidence type="ECO:0000313" key="3">
    <source>
        <dbReference type="Proteomes" id="UP001273166"/>
    </source>
</evidence>
<feature type="compositionally biased region" description="Acidic residues" evidence="1">
    <location>
        <begin position="296"/>
        <end position="319"/>
    </location>
</feature>
<feature type="compositionally biased region" description="Basic residues" evidence="1">
    <location>
        <begin position="352"/>
        <end position="366"/>
    </location>
</feature>
<comment type="caution">
    <text evidence="2">The sequence shown here is derived from an EMBL/GenBank/DDBJ whole genome shotgun (WGS) entry which is preliminary data.</text>
</comment>
<organism evidence="2 3">
    <name type="scientific">Chaetomium strumarium</name>
    <dbReference type="NCBI Taxonomy" id="1170767"/>
    <lineage>
        <taxon>Eukaryota</taxon>
        <taxon>Fungi</taxon>
        <taxon>Dikarya</taxon>
        <taxon>Ascomycota</taxon>
        <taxon>Pezizomycotina</taxon>
        <taxon>Sordariomycetes</taxon>
        <taxon>Sordariomycetidae</taxon>
        <taxon>Sordariales</taxon>
        <taxon>Chaetomiaceae</taxon>
        <taxon>Chaetomium</taxon>
    </lineage>
</organism>
<evidence type="ECO:0000313" key="2">
    <source>
        <dbReference type="EMBL" id="KAK3302399.1"/>
    </source>
</evidence>
<feature type="compositionally biased region" description="Low complexity" evidence="1">
    <location>
        <begin position="46"/>
        <end position="55"/>
    </location>
</feature>
<accession>A0AAJ0GLY1</accession>
<evidence type="ECO:0008006" key="4">
    <source>
        <dbReference type="Google" id="ProtNLM"/>
    </source>
</evidence>
<sequence>MASGGDRDWRSRPPRFTFTTDPQPLTPGDALPGTSSIWSNPPSLPPLRSLTSNRPAINPADSGFRSSRYRSINQRTAAQSSGSNPRDDLTRNFDDTNWQLRALLNYTNHADMMPRPAPAMSPPLRGDDVAEENPRIKRRKLDTHRTGSGFKALRYGKYGQLEPGPLAMEIVSCDGGLYSDEHSYAPANILKNDASVYCTKGNRCNIVLKHQDGIVFTLDELVIKAPGPRFSCPVREGMVFVAMESDELLTRTAQYQIQYLPGRSQRRQVVVARHEEDGSRVVRLQPRSGGAHDYGLEDDDMDDMDDDDDDDEDEDEEDDYRTAQIPPEFTVSPSRFSVTTEYSDDENEGDHHHPRPPPRRVSRHTPNRIGLLAFESDSSDESISLYRHWPPQEEFDRESARARRRRYRRTNAQASARDMTLEEAQEASQIATQEAVRAVGGGLMAPLAHFFIEKDKNKCIIRFNPPVSARYLLLKMWNPHQDPHDAPRNIDIQGVVAKGFAGPRFCPAVELA</sequence>
<dbReference type="RefSeq" id="XP_062718179.1">
    <property type="nucleotide sequence ID" value="XM_062867220.1"/>
</dbReference>
<dbReference type="Proteomes" id="UP001273166">
    <property type="component" value="Unassembled WGS sequence"/>
</dbReference>
<dbReference type="GeneID" id="87886049"/>
<gene>
    <name evidence="2" type="ORF">B0T15DRAFT_496867</name>
</gene>
<keyword evidence="3" id="KW-1185">Reference proteome</keyword>
<feature type="compositionally biased region" description="Polar residues" evidence="1">
    <location>
        <begin position="331"/>
        <end position="341"/>
    </location>
</feature>
<reference evidence="2" key="1">
    <citation type="journal article" date="2023" name="Mol. Phylogenet. Evol.">
        <title>Genome-scale phylogeny and comparative genomics of the fungal order Sordariales.</title>
        <authorList>
            <person name="Hensen N."/>
            <person name="Bonometti L."/>
            <person name="Westerberg I."/>
            <person name="Brannstrom I.O."/>
            <person name="Guillou S."/>
            <person name="Cros-Aarteil S."/>
            <person name="Calhoun S."/>
            <person name="Haridas S."/>
            <person name="Kuo A."/>
            <person name="Mondo S."/>
            <person name="Pangilinan J."/>
            <person name="Riley R."/>
            <person name="LaButti K."/>
            <person name="Andreopoulos B."/>
            <person name="Lipzen A."/>
            <person name="Chen C."/>
            <person name="Yan M."/>
            <person name="Daum C."/>
            <person name="Ng V."/>
            <person name="Clum A."/>
            <person name="Steindorff A."/>
            <person name="Ohm R.A."/>
            <person name="Martin F."/>
            <person name="Silar P."/>
            <person name="Natvig D.O."/>
            <person name="Lalanne C."/>
            <person name="Gautier V."/>
            <person name="Ament-Velasquez S.L."/>
            <person name="Kruys A."/>
            <person name="Hutchinson M.I."/>
            <person name="Powell A.J."/>
            <person name="Barry K."/>
            <person name="Miller A.N."/>
            <person name="Grigoriev I.V."/>
            <person name="Debuchy R."/>
            <person name="Gladieux P."/>
            <person name="Hiltunen Thoren M."/>
            <person name="Johannesson H."/>
        </authorList>
    </citation>
    <scope>NUCLEOTIDE SEQUENCE</scope>
    <source>
        <strain evidence="2">CBS 333.67</strain>
    </source>
</reference>
<name>A0AAJ0GLY1_9PEZI</name>
<reference evidence="2" key="2">
    <citation type="submission" date="2023-06" db="EMBL/GenBank/DDBJ databases">
        <authorList>
            <consortium name="Lawrence Berkeley National Laboratory"/>
            <person name="Mondo S.J."/>
            <person name="Hensen N."/>
            <person name="Bonometti L."/>
            <person name="Westerberg I."/>
            <person name="Brannstrom I.O."/>
            <person name="Guillou S."/>
            <person name="Cros-Aarteil S."/>
            <person name="Calhoun S."/>
            <person name="Haridas S."/>
            <person name="Kuo A."/>
            <person name="Pangilinan J."/>
            <person name="Riley R."/>
            <person name="Labutti K."/>
            <person name="Andreopoulos B."/>
            <person name="Lipzen A."/>
            <person name="Chen C."/>
            <person name="Yanf M."/>
            <person name="Daum C."/>
            <person name="Ng V."/>
            <person name="Clum A."/>
            <person name="Steindorff A."/>
            <person name="Ohm R."/>
            <person name="Martin F."/>
            <person name="Silar P."/>
            <person name="Natvig D."/>
            <person name="Lalanne C."/>
            <person name="Gautier V."/>
            <person name="Ament-Velasquez S.L."/>
            <person name="Kruys A."/>
            <person name="Hutchinson M.I."/>
            <person name="Powell A.J."/>
            <person name="Barry K."/>
            <person name="Miller A.N."/>
            <person name="Grigoriev I.V."/>
            <person name="Debuchy R."/>
            <person name="Gladieux P."/>
            <person name="Thoren M.H."/>
            <person name="Johannesson H."/>
        </authorList>
    </citation>
    <scope>NUCLEOTIDE SEQUENCE</scope>
    <source>
        <strain evidence="2">CBS 333.67</strain>
    </source>
</reference>
<protein>
    <recommendedName>
        <fullName evidence="4">Eukaryotic translation initiation factor 6</fullName>
    </recommendedName>
</protein>
<proteinExistence type="predicted"/>
<dbReference type="EMBL" id="JAUDZG010000007">
    <property type="protein sequence ID" value="KAK3302399.1"/>
    <property type="molecule type" value="Genomic_DNA"/>
</dbReference>
<evidence type="ECO:0000256" key="1">
    <source>
        <dbReference type="SAM" id="MobiDB-lite"/>
    </source>
</evidence>